<evidence type="ECO:0000259" key="1">
    <source>
        <dbReference type="Pfam" id="PF00905"/>
    </source>
</evidence>
<evidence type="ECO:0000313" key="2">
    <source>
        <dbReference type="EMBL" id="GAG94330.1"/>
    </source>
</evidence>
<accession>X1BH39</accession>
<feature type="non-terminal residue" evidence="2">
    <location>
        <position position="1"/>
    </location>
</feature>
<organism evidence="2">
    <name type="scientific">marine sediment metagenome</name>
    <dbReference type="NCBI Taxonomy" id="412755"/>
    <lineage>
        <taxon>unclassified sequences</taxon>
        <taxon>metagenomes</taxon>
        <taxon>ecological metagenomes</taxon>
    </lineage>
</organism>
<dbReference type="InterPro" id="IPR012338">
    <property type="entry name" value="Beta-lactam/transpept-like"/>
</dbReference>
<protein>
    <recommendedName>
        <fullName evidence="1">Penicillin-binding protein transpeptidase domain-containing protein</fullName>
    </recommendedName>
</protein>
<dbReference type="AlphaFoldDB" id="X1BH39"/>
<dbReference type="InterPro" id="IPR050515">
    <property type="entry name" value="Beta-lactam/transpept"/>
</dbReference>
<dbReference type="GO" id="GO:0008658">
    <property type="term" value="F:penicillin binding"/>
    <property type="evidence" value="ECO:0007669"/>
    <property type="project" value="InterPro"/>
</dbReference>
<dbReference type="InterPro" id="IPR001460">
    <property type="entry name" value="PCN-bd_Tpept"/>
</dbReference>
<gene>
    <name evidence="2" type="ORF">S01H4_38796</name>
</gene>
<dbReference type="GO" id="GO:0071972">
    <property type="term" value="F:peptidoglycan L,D-transpeptidase activity"/>
    <property type="evidence" value="ECO:0007669"/>
    <property type="project" value="TreeGrafter"/>
</dbReference>
<name>X1BH39_9ZZZZ</name>
<dbReference type="Pfam" id="PF00905">
    <property type="entry name" value="Transpeptidase"/>
    <property type="match status" value="1"/>
</dbReference>
<dbReference type="GO" id="GO:0071555">
    <property type="term" value="P:cell wall organization"/>
    <property type="evidence" value="ECO:0007669"/>
    <property type="project" value="TreeGrafter"/>
</dbReference>
<sequence length="253" mass="28297">PHKYEPEISTVKQDWRIHYATDMKKAIAESCNVYFYTIGGGYENQEGLGPSRIKEYLELFGWGNKTGIDLPGEAEGLIPSPEWKKEVKKEGWWDGDTYNLAIGQGDISVTPLQVAAAFAAIANEGILYEPKGVKQIIDKEKNLIEEISPEILRENFIDSENLQIVREGMRRAVTGEGSPYASAVSLNSLPIKAAAKTGTAQTSRPDYYHNWITVFAPYDDPQIVLVIMIENVKGIRAATLPVAKEVLNWYFTR</sequence>
<proteinExistence type="predicted"/>
<dbReference type="SUPFAM" id="SSF56601">
    <property type="entry name" value="beta-lactamase/transpeptidase-like"/>
    <property type="match status" value="1"/>
</dbReference>
<comment type="caution">
    <text evidence="2">The sequence shown here is derived from an EMBL/GenBank/DDBJ whole genome shotgun (WGS) entry which is preliminary data.</text>
</comment>
<dbReference type="PANTHER" id="PTHR30627">
    <property type="entry name" value="PEPTIDOGLYCAN D,D-TRANSPEPTIDASE"/>
    <property type="match status" value="1"/>
</dbReference>
<dbReference type="EMBL" id="BART01020953">
    <property type="protein sequence ID" value="GAG94330.1"/>
    <property type="molecule type" value="Genomic_DNA"/>
</dbReference>
<reference evidence="2" key="1">
    <citation type="journal article" date="2014" name="Front. Microbiol.">
        <title>High frequency of phylogenetically diverse reductive dehalogenase-homologous genes in deep subseafloor sedimentary metagenomes.</title>
        <authorList>
            <person name="Kawai M."/>
            <person name="Futagami T."/>
            <person name="Toyoda A."/>
            <person name="Takaki Y."/>
            <person name="Nishi S."/>
            <person name="Hori S."/>
            <person name="Arai W."/>
            <person name="Tsubouchi T."/>
            <person name="Morono Y."/>
            <person name="Uchiyama I."/>
            <person name="Ito T."/>
            <person name="Fujiyama A."/>
            <person name="Inagaki F."/>
            <person name="Takami H."/>
        </authorList>
    </citation>
    <scope>NUCLEOTIDE SEQUENCE</scope>
    <source>
        <strain evidence="2">Expedition CK06-06</strain>
    </source>
</reference>
<dbReference type="PANTHER" id="PTHR30627:SF2">
    <property type="entry name" value="PEPTIDOGLYCAN D,D-TRANSPEPTIDASE MRDA"/>
    <property type="match status" value="1"/>
</dbReference>
<dbReference type="GO" id="GO:0005886">
    <property type="term" value="C:plasma membrane"/>
    <property type="evidence" value="ECO:0007669"/>
    <property type="project" value="TreeGrafter"/>
</dbReference>
<feature type="domain" description="Penicillin-binding protein transpeptidase" evidence="1">
    <location>
        <begin position="12"/>
        <end position="248"/>
    </location>
</feature>
<dbReference type="Gene3D" id="3.40.710.10">
    <property type="entry name" value="DD-peptidase/beta-lactamase superfamily"/>
    <property type="match status" value="1"/>
</dbReference>